<accession>X0W8R1</accession>
<dbReference type="AlphaFoldDB" id="X0W8R1"/>
<name>X0W8R1_9ZZZZ</name>
<organism evidence="1">
    <name type="scientific">marine sediment metagenome</name>
    <dbReference type="NCBI Taxonomy" id="412755"/>
    <lineage>
        <taxon>unclassified sequences</taxon>
        <taxon>metagenomes</taxon>
        <taxon>ecological metagenomes</taxon>
    </lineage>
</organism>
<proteinExistence type="predicted"/>
<gene>
    <name evidence="1" type="ORF">S01H1_60486</name>
</gene>
<dbReference type="EMBL" id="BARS01039613">
    <property type="protein sequence ID" value="GAG20958.1"/>
    <property type="molecule type" value="Genomic_DNA"/>
</dbReference>
<evidence type="ECO:0000313" key="1">
    <source>
        <dbReference type="EMBL" id="GAG20958.1"/>
    </source>
</evidence>
<reference evidence="1" key="1">
    <citation type="journal article" date="2014" name="Front. Microbiol.">
        <title>High frequency of phylogenetically diverse reductive dehalogenase-homologous genes in deep subseafloor sedimentary metagenomes.</title>
        <authorList>
            <person name="Kawai M."/>
            <person name="Futagami T."/>
            <person name="Toyoda A."/>
            <person name="Takaki Y."/>
            <person name="Nishi S."/>
            <person name="Hori S."/>
            <person name="Arai W."/>
            <person name="Tsubouchi T."/>
            <person name="Morono Y."/>
            <person name="Uchiyama I."/>
            <person name="Ito T."/>
            <person name="Fujiyama A."/>
            <person name="Inagaki F."/>
            <person name="Takami H."/>
        </authorList>
    </citation>
    <scope>NUCLEOTIDE SEQUENCE</scope>
    <source>
        <strain evidence="1">Expedition CK06-06</strain>
    </source>
</reference>
<comment type="caution">
    <text evidence="1">The sequence shown here is derived from an EMBL/GenBank/DDBJ whole genome shotgun (WGS) entry which is preliminary data.</text>
</comment>
<protein>
    <submittedName>
        <fullName evidence="1">Uncharacterized protein</fullName>
    </submittedName>
</protein>
<sequence length="73" mass="7920">MTTTVTSRVTSFVTTTGSFGGGHGLQEAASAKLRTRTVFNRNMDFLIFLLLMNVEKGAAPCAEKRERISAPAR</sequence>